<evidence type="ECO:0000256" key="13">
    <source>
        <dbReference type="ARBA" id="ARBA00022989"/>
    </source>
</evidence>
<evidence type="ECO:0000256" key="7">
    <source>
        <dbReference type="ARBA" id="ARBA00022519"/>
    </source>
</evidence>
<evidence type="ECO:0000256" key="5">
    <source>
        <dbReference type="ARBA" id="ARBA00013555"/>
    </source>
</evidence>
<feature type="transmembrane region" description="Helical" evidence="17">
    <location>
        <begin position="716"/>
        <end position="742"/>
    </location>
</feature>
<keyword evidence="20" id="KW-1185">Reference proteome</keyword>
<evidence type="ECO:0000256" key="14">
    <source>
        <dbReference type="ARBA" id="ARBA00023136"/>
    </source>
</evidence>
<evidence type="ECO:0000256" key="1">
    <source>
        <dbReference type="ARBA" id="ARBA00003954"/>
    </source>
</evidence>
<evidence type="ECO:0000256" key="16">
    <source>
        <dbReference type="ARBA" id="ARBA00047295"/>
    </source>
</evidence>
<dbReference type="InterPro" id="IPR036412">
    <property type="entry name" value="HAD-like_sf"/>
</dbReference>
<dbReference type="PRINTS" id="PR01836">
    <property type="entry name" value="MGATPASE"/>
</dbReference>
<comment type="function">
    <text evidence="1">Mediates magnesium influx to the cytosol.</text>
</comment>
<keyword evidence="6" id="KW-1003">Cell membrane</keyword>
<dbReference type="InterPro" id="IPR004014">
    <property type="entry name" value="ATPase_P-typ_cation-transptr_N"/>
</dbReference>
<dbReference type="InterPro" id="IPR006068">
    <property type="entry name" value="ATPase_P-typ_cation-transptr_C"/>
</dbReference>
<dbReference type="InterPro" id="IPR006415">
    <property type="entry name" value="P-type_ATPase_IIIB"/>
</dbReference>
<comment type="similarity">
    <text evidence="3">Belongs to the cation transport ATPase (P-type) (TC 3.A.3) family. Type IIIB subfamily.</text>
</comment>
<evidence type="ECO:0000256" key="2">
    <source>
        <dbReference type="ARBA" id="ARBA00004429"/>
    </source>
</evidence>
<dbReference type="SMART" id="SM00831">
    <property type="entry name" value="Cation_ATPase_N"/>
    <property type="match status" value="1"/>
</dbReference>
<dbReference type="RefSeq" id="WP_309792125.1">
    <property type="nucleotide sequence ID" value="NZ_JAVDPW010000001.1"/>
</dbReference>
<dbReference type="Pfam" id="PF00690">
    <property type="entry name" value="Cation_ATPase_N"/>
    <property type="match status" value="1"/>
</dbReference>
<dbReference type="Proteomes" id="UP001262410">
    <property type="component" value="Unassembled WGS sequence"/>
</dbReference>
<dbReference type="InterPro" id="IPR023298">
    <property type="entry name" value="ATPase_P-typ_TM_dom_sf"/>
</dbReference>
<dbReference type="SUPFAM" id="SSF81653">
    <property type="entry name" value="Calcium ATPase, transduction domain A"/>
    <property type="match status" value="1"/>
</dbReference>
<dbReference type="InterPro" id="IPR001757">
    <property type="entry name" value="P_typ_ATPase"/>
</dbReference>
<dbReference type="Gene3D" id="3.40.50.1000">
    <property type="entry name" value="HAD superfamily/HAD-like"/>
    <property type="match status" value="1"/>
</dbReference>
<organism evidence="19 20">
    <name type="scientific">Inquilinus ginsengisoli</name>
    <dbReference type="NCBI Taxonomy" id="363840"/>
    <lineage>
        <taxon>Bacteria</taxon>
        <taxon>Pseudomonadati</taxon>
        <taxon>Pseudomonadota</taxon>
        <taxon>Alphaproteobacteria</taxon>
        <taxon>Rhodospirillales</taxon>
        <taxon>Rhodospirillaceae</taxon>
        <taxon>Inquilinus</taxon>
    </lineage>
</organism>
<evidence type="ECO:0000256" key="11">
    <source>
        <dbReference type="ARBA" id="ARBA00022840"/>
    </source>
</evidence>
<keyword evidence="14 17" id="KW-0472">Membrane</keyword>
<evidence type="ECO:0000256" key="9">
    <source>
        <dbReference type="ARBA" id="ARBA00022692"/>
    </source>
</evidence>
<evidence type="ECO:0000313" key="20">
    <source>
        <dbReference type="Proteomes" id="UP001262410"/>
    </source>
</evidence>
<dbReference type="Gene3D" id="2.70.150.10">
    <property type="entry name" value="Calcium-transporting ATPase, cytoplasmic transduction domain A"/>
    <property type="match status" value="1"/>
</dbReference>
<evidence type="ECO:0000256" key="8">
    <source>
        <dbReference type="ARBA" id="ARBA00022553"/>
    </source>
</evidence>
<keyword evidence="10" id="KW-0547">Nucleotide-binding</keyword>
<keyword evidence="13 17" id="KW-1133">Transmembrane helix</keyword>
<evidence type="ECO:0000256" key="10">
    <source>
        <dbReference type="ARBA" id="ARBA00022741"/>
    </source>
</evidence>
<dbReference type="InterPro" id="IPR059000">
    <property type="entry name" value="ATPase_P-type_domA"/>
</dbReference>
<proteinExistence type="inferred from homology"/>
<feature type="transmembrane region" description="Helical" evidence="17">
    <location>
        <begin position="271"/>
        <end position="296"/>
    </location>
</feature>
<evidence type="ECO:0000256" key="4">
    <source>
        <dbReference type="ARBA" id="ARBA00012786"/>
    </source>
</evidence>
<dbReference type="Pfam" id="PF13246">
    <property type="entry name" value="Cation_ATPase"/>
    <property type="match status" value="1"/>
</dbReference>
<dbReference type="Gene3D" id="1.20.1110.10">
    <property type="entry name" value="Calcium-transporting ATPase, transmembrane domain"/>
    <property type="match status" value="1"/>
</dbReference>
<name>A0ABU1JII6_9PROT</name>
<dbReference type="InterPro" id="IPR008250">
    <property type="entry name" value="ATPase_P-typ_transduc_dom_A_sf"/>
</dbReference>
<dbReference type="Pfam" id="PF00122">
    <property type="entry name" value="E1-E2_ATPase"/>
    <property type="match status" value="1"/>
</dbReference>
<protein>
    <recommendedName>
        <fullName evidence="5">Magnesium-transporting ATPase, P-type 1</fullName>
        <ecNumber evidence="4">7.2.2.14</ecNumber>
    </recommendedName>
    <alternativeName>
        <fullName evidence="15">Mg(2+) transport ATPase, P-type 1</fullName>
    </alternativeName>
</protein>
<feature type="transmembrane region" description="Helical" evidence="17">
    <location>
        <begin position="748"/>
        <end position="770"/>
    </location>
</feature>
<gene>
    <name evidence="19" type="ORF">E9232_000657</name>
</gene>
<feature type="transmembrane region" description="Helical" evidence="17">
    <location>
        <begin position="814"/>
        <end position="833"/>
    </location>
</feature>
<evidence type="ECO:0000256" key="6">
    <source>
        <dbReference type="ARBA" id="ARBA00022475"/>
    </source>
</evidence>
<dbReference type="Pfam" id="PF00689">
    <property type="entry name" value="Cation_ATPase_C"/>
    <property type="match status" value="1"/>
</dbReference>
<feature type="domain" description="Cation-transporting P-type ATPase N-terminal" evidence="18">
    <location>
        <begin position="5"/>
        <end position="78"/>
    </location>
</feature>
<reference evidence="19 20" key="1">
    <citation type="submission" date="2023-07" db="EMBL/GenBank/DDBJ databases">
        <title>Sorghum-associated microbial communities from plants grown in Nebraska, USA.</title>
        <authorList>
            <person name="Schachtman D."/>
        </authorList>
    </citation>
    <scope>NUCLEOTIDE SEQUENCE [LARGE SCALE GENOMIC DNA]</scope>
    <source>
        <strain evidence="19 20">584</strain>
    </source>
</reference>
<keyword evidence="11" id="KW-0067">ATP-binding</keyword>
<feature type="transmembrane region" description="Helical" evidence="17">
    <location>
        <begin position="245"/>
        <end position="265"/>
    </location>
</feature>
<accession>A0ABU1JII6</accession>
<evidence type="ECO:0000256" key="12">
    <source>
        <dbReference type="ARBA" id="ARBA00022842"/>
    </source>
</evidence>
<dbReference type="SUPFAM" id="SSF56784">
    <property type="entry name" value="HAD-like"/>
    <property type="match status" value="1"/>
</dbReference>
<dbReference type="SUPFAM" id="SSF81665">
    <property type="entry name" value="Calcium ATPase, transmembrane domain M"/>
    <property type="match status" value="1"/>
</dbReference>
<feature type="transmembrane region" description="Helical" evidence="17">
    <location>
        <begin position="782"/>
        <end position="808"/>
    </location>
</feature>
<comment type="caution">
    <text evidence="19">The sequence shown here is derived from an EMBL/GenBank/DDBJ whole genome shotgun (WGS) entry which is preliminary data.</text>
</comment>
<keyword evidence="7" id="KW-0997">Cell inner membrane</keyword>
<comment type="subcellular location">
    <subcellularLocation>
        <location evidence="2">Cell inner membrane</location>
        <topology evidence="2">Multi-pass membrane protein</topology>
    </subcellularLocation>
</comment>
<dbReference type="InterPro" id="IPR023214">
    <property type="entry name" value="HAD_sf"/>
</dbReference>
<dbReference type="EC" id="7.2.2.14" evidence="4"/>
<evidence type="ECO:0000256" key="15">
    <source>
        <dbReference type="ARBA" id="ARBA00029806"/>
    </source>
</evidence>
<evidence type="ECO:0000256" key="17">
    <source>
        <dbReference type="SAM" id="Phobius"/>
    </source>
</evidence>
<dbReference type="InterPro" id="IPR023299">
    <property type="entry name" value="ATPase_P-typ_cyto_dom_N"/>
</dbReference>
<comment type="catalytic activity">
    <reaction evidence="16">
        <text>Mg(2+)(out) + ATP + H2O = Mg(2+)(in) + ADP + phosphate + H(+)</text>
        <dbReference type="Rhea" id="RHEA:10260"/>
        <dbReference type="ChEBI" id="CHEBI:15377"/>
        <dbReference type="ChEBI" id="CHEBI:15378"/>
        <dbReference type="ChEBI" id="CHEBI:18420"/>
        <dbReference type="ChEBI" id="CHEBI:30616"/>
        <dbReference type="ChEBI" id="CHEBI:43474"/>
        <dbReference type="ChEBI" id="CHEBI:456216"/>
        <dbReference type="EC" id="7.2.2.14"/>
    </reaction>
</comment>
<evidence type="ECO:0000259" key="18">
    <source>
        <dbReference type="SMART" id="SM00831"/>
    </source>
</evidence>
<dbReference type="EMBL" id="JAVDPW010000001">
    <property type="protein sequence ID" value="MDR6288158.1"/>
    <property type="molecule type" value="Genomic_DNA"/>
</dbReference>
<keyword evidence="9 17" id="KW-0812">Transmembrane</keyword>
<dbReference type="PANTHER" id="PTHR42861">
    <property type="entry name" value="CALCIUM-TRANSPORTING ATPASE"/>
    <property type="match status" value="1"/>
</dbReference>
<dbReference type="NCBIfam" id="TIGR01524">
    <property type="entry name" value="ATPase-IIIB_Mg"/>
    <property type="match status" value="1"/>
</dbReference>
<keyword evidence="12" id="KW-0460">Magnesium</keyword>
<evidence type="ECO:0000256" key="3">
    <source>
        <dbReference type="ARBA" id="ARBA00008746"/>
    </source>
</evidence>
<sequence length="843" mass="90021">MDRAEDWSGSIEGVLGRLAVTPSGLSSDQASTARQRWGTNDVLAHRRASVTALLLDRLRNPLILLLLLASGLSLAAGETRSFVIVLGILSISVAIDFAQEFQAHRTVEALQRSVALRARVRRDGSDREIPVDELVPGDIVRFSAGDIVPADCRLIESRDLFVNQALLTGESYPVEKNAGDRTITGEGPAGAADAVAMGSSIVSGSATALVCRTGREAMLGTVAASLGRRRPPDAFEIGVRRFGFLMLRLTVFLVLFVLAVNLAFHRPWLEALMFALALAVGLTPELLPMIVTVTLARGARRMAARRVIVKRLAAIHDLGAMDILCADKTGSLTEARIRLVGHIDPTGAESEEVLRLAGLNSVFESGIRSPLDDAILEHGRPDVSAWRKLDEVPFDFERRRVSVLVEPVGGGARLLVVKGAPEDILQISTTAVTASGETRPLDAAERGRLAAMFEGIGADGQRALGIAFREVALTQDHAALQDEGELAFAGFVTFVDPPKPDAAAAIHALGEAGISVKILTGDNERVTQHVCAELGIPVIGMLTGAEIAGMSDEALLGRLATVNLFCRVNPQQKRRVLAAFRRLGHVVGFLGDGANDASALHEADVGISVQTATDVAKEAADLVLLDRDLSVIHAGALEGRRTVANVTKYILMGSSSNLGNMASMAGAAFLLPFLPMLPVQVLLNNLLYDLSELGLPFDRVDPEALRRPVRWDLARVVRFMLVLGPISSLFDFLTFGVLLALFSGDEAAFQTGWFVESLLTQVLVIFVIRTRGAPWANRPHPLLSALSLGVAGLATLLPFTGLGAILGMTPLPSVFYLFLAVVVPAYLGIVEIAKRLLLRDPAG</sequence>
<dbReference type="NCBIfam" id="TIGR01494">
    <property type="entry name" value="ATPase_P-type"/>
    <property type="match status" value="2"/>
</dbReference>
<evidence type="ECO:0000313" key="19">
    <source>
        <dbReference type="EMBL" id="MDR6288158.1"/>
    </source>
</evidence>
<keyword evidence="8" id="KW-0597">Phosphoprotein</keyword>
<dbReference type="Gene3D" id="3.40.1110.10">
    <property type="entry name" value="Calcium-transporting ATPase, cytoplasmic domain N"/>
    <property type="match status" value="1"/>
</dbReference>